<reference evidence="1 2" key="1">
    <citation type="submission" date="2021-09" db="EMBL/GenBank/DDBJ databases">
        <title>Whole genome sequence of Nocardioides sp. GBK3QG-3.</title>
        <authorList>
            <person name="Tuo L."/>
        </authorList>
    </citation>
    <scope>NUCLEOTIDE SEQUENCE [LARGE SCALE GENOMIC DNA]</scope>
    <source>
        <strain evidence="1 2">GBK3QG-3</strain>
    </source>
</reference>
<evidence type="ECO:0000313" key="2">
    <source>
        <dbReference type="Proteomes" id="UP000780875"/>
    </source>
</evidence>
<evidence type="ECO:0000313" key="1">
    <source>
        <dbReference type="EMBL" id="MBZ5739226.1"/>
    </source>
</evidence>
<name>A0ABS7UE05_9ACTN</name>
<keyword evidence="2" id="KW-1185">Reference proteome</keyword>
<gene>
    <name evidence="1" type="ORF">K8U61_13715</name>
</gene>
<proteinExistence type="predicted"/>
<dbReference type="Proteomes" id="UP000780875">
    <property type="component" value="Unassembled WGS sequence"/>
</dbReference>
<comment type="caution">
    <text evidence="1">The sequence shown here is derived from an EMBL/GenBank/DDBJ whole genome shotgun (WGS) entry which is preliminary data.</text>
</comment>
<protein>
    <recommendedName>
        <fullName evidence="3">Iron-containing alcohol dehydrogenase</fullName>
    </recommendedName>
</protein>
<evidence type="ECO:0008006" key="3">
    <source>
        <dbReference type="Google" id="ProtNLM"/>
    </source>
</evidence>
<dbReference type="RefSeq" id="WP_224123597.1">
    <property type="nucleotide sequence ID" value="NZ_JAIQZJ010000007.1"/>
</dbReference>
<dbReference type="EMBL" id="JAIQZJ010000007">
    <property type="protein sequence ID" value="MBZ5739226.1"/>
    <property type="molecule type" value="Genomic_DNA"/>
</dbReference>
<sequence>MEAHELSSAIVAYLGWGTSPRPGAHESAVAACARSSSPGGLVDRVRAIVAESLAVPVDWESLSLADAGRAVAAGMGARHPELDQPALDALAWSFTYAWR</sequence>
<accession>A0ABS7UE05</accession>
<organism evidence="1 2">
    <name type="scientific">Nocardioides mangrovi</name>
    <dbReference type="NCBI Taxonomy" id="2874580"/>
    <lineage>
        <taxon>Bacteria</taxon>
        <taxon>Bacillati</taxon>
        <taxon>Actinomycetota</taxon>
        <taxon>Actinomycetes</taxon>
        <taxon>Propionibacteriales</taxon>
        <taxon>Nocardioidaceae</taxon>
        <taxon>Nocardioides</taxon>
    </lineage>
</organism>